<feature type="domain" description="Elongation factor G-binding protein N-terminal" evidence="1">
    <location>
        <begin position="1"/>
        <end position="81"/>
    </location>
</feature>
<dbReference type="RefSeq" id="WP_213536382.1">
    <property type="nucleotide sequence ID" value="NZ_BOVQ01000006.1"/>
</dbReference>
<proteinExistence type="predicted"/>
<organism evidence="2 3">
    <name type="scientific">Lactococcus nasutitermitis</name>
    <dbReference type="NCBI Taxonomy" id="1652957"/>
    <lineage>
        <taxon>Bacteria</taxon>
        <taxon>Bacillati</taxon>
        <taxon>Bacillota</taxon>
        <taxon>Bacilli</taxon>
        <taxon>Lactobacillales</taxon>
        <taxon>Streptococcaceae</taxon>
        <taxon>Lactococcus</taxon>
    </lineage>
</organism>
<evidence type="ECO:0000259" key="1">
    <source>
        <dbReference type="Pfam" id="PF07299"/>
    </source>
</evidence>
<accession>A0ABV9JFG0</accession>
<reference evidence="3" key="1">
    <citation type="journal article" date="2019" name="Int. J. Syst. Evol. Microbiol.">
        <title>The Global Catalogue of Microorganisms (GCM) 10K type strain sequencing project: providing services to taxonomists for standard genome sequencing and annotation.</title>
        <authorList>
            <consortium name="The Broad Institute Genomics Platform"/>
            <consortium name="The Broad Institute Genome Sequencing Center for Infectious Disease"/>
            <person name="Wu L."/>
            <person name="Ma J."/>
        </authorList>
    </citation>
    <scope>NUCLEOTIDE SEQUENCE [LARGE SCALE GENOMIC DNA]</scope>
    <source>
        <strain evidence="3">CCUG 63287</strain>
    </source>
</reference>
<name>A0ABV9JFG0_9LACT</name>
<dbReference type="CDD" id="cd16342">
    <property type="entry name" value="FusC_FusB"/>
    <property type="match status" value="1"/>
</dbReference>
<comment type="caution">
    <text evidence="2">The sequence shown here is derived from an EMBL/GenBank/DDBJ whole genome shotgun (WGS) entry which is preliminary data.</text>
</comment>
<dbReference type="Pfam" id="PF07299">
    <property type="entry name" value="EF-G-binding_N"/>
    <property type="match status" value="1"/>
</dbReference>
<dbReference type="Gene3D" id="1.20.1280.250">
    <property type="match status" value="1"/>
</dbReference>
<protein>
    <submittedName>
        <fullName evidence="2">FusB/FusC family EF-G-binding protein</fullName>
    </submittedName>
</protein>
<dbReference type="InterPro" id="IPR038344">
    <property type="entry name" value="EF-G_N_sf"/>
</dbReference>
<dbReference type="Proteomes" id="UP001595987">
    <property type="component" value="Unassembled WGS sequence"/>
</dbReference>
<sequence>MLKSYEYNRIKYLTFDLLNAYHSVNDSTTLEAVYAQIVNEIKNLSEAPEIEQFLNALSNRRLSTAQAEKLLESLKALVEPFLLPSATQISKIFKKVKKLQQPNTEALDLRNYSYFAWNEIASGRKYIITQDGQGFYGTISGSRKNICSICQQTSQVTQFLAVTKSKADGTYTKQGNYICLDSEKCNQQMQTIEGLEKFIETIRKK</sequence>
<evidence type="ECO:0000313" key="3">
    <source>
        <dbReference type="Proteomes" id="UP001595987"/>
    </source>
</evidence>
<keyword evidence="3" id="KW-1185">Reference proteome</keyword>
<dbReference type="EMBL" id="JBHSGD010000008">
    <property type="protein sequence ID" value="MFC4653202.1"/>
    <property type="molecule type" value="Genomic_DNA"/>
</dbReference>
<dbReference type="InterPro" id="IPR010841">
    <property type="entry name" value="EF-G-binding_N"/>
</dbReference>
<gene>
    <name evidence="2" type="ORF">ACFO26_09830</name>
</gene>
<evidence type="ECO:0000313" key="2">
    <source>
        <dbReference type="EMBL" id="MFC4653202.1"/>
    </source>
</evidence>